<dbReference type="Proteomes" id="UP001519460">
    <property type="component" value="Unassembled WGS sequence"/>
</dbReference>
<organism evidence="2 3">
    <name type="scientific">Batillaria attramentaria</name>
    <dbReference type="NCBI Taxonomy" id="370345"/>
    <lineage>
        <taxon>Eukaryota</taxon>
        <taxon>Metazoa</taxon>
        <taxon>Spiralia</taxon>
        <taxon>Lophotrochozoa</taxon>
        <taxon>Mollusca</taxon>
        <taxon>Gastropoda</taxon>
        <taxon>Caenogastropoda</taxon>
        <taxon>Sorbeoconcha</taxon>
        <taxon>Cerithioidea</taxon>
        <taxon>Batillariidae</taxon>
        <taxon>Batillaria</taxon>
    </lineage>
</organism>
<feature type="compositionally biased region" description="Polar residues" evidence="1">
    <location>
        <begin position="26"/>
        <end position="37"/>
    </location>
</feature>
<protein>
    <submittedName>
        <fullName evidence="2">Uncharacterized protein</fullName>
    </submittedName>
</protein>
<accession>A0ABD0KR59</accession>
<comment type="caution">
    <text evidence="2">The sequence shown here is derived from an EMBL/GenBank/DDBJ whole genome shotgun (WGS) entry which is preliminary data.</text>
</comment>
<sequence>MAARGGNLSGDIIQGLTAPEGERNNCLVTSRGLTSDSGHLGTQAVHRRTTTELKPYDKQQRAAFPLNPGRQEETDKPKPPPLILLLRLTTLSTDRSILYDRQQTSPRAPYDKKTPAATNRETV</sequence>
<feature type="region of interest" description="Disordered" evidence="1">
    <location>
        <begin position="1"/>
        <end position="81"/>
    </location>
</feature>
<dbReference type="EMBL" id="JACVVK020000135">
    <property type="protein sequence ID" value="KAK7489664.1"/>
    <property type="molecule type" value="Genomic_DNA"/>
</dbReference>
<feature type="region of interest" description="Disordered" evidence="1">
    <location>
        <begin position="95"/>
        <end position="123"/>
    </location>
</feature>
<evidence type="ECO:0000256" key="1">
    <source>
        <dbReference type="SAM" id="MobiDB-lite"/>
    </source>
</evidence>
<evidence type="ECO:0000313" key="2">
    <source>
        <dbReference type="EMBL" id="KAK7489664.1"/>
    </source>
</evidence>
<reference evidence="2 3" key="1">
    <citation type="journal article" date="2023" name="Sci. Data">
        <title>Genome assembly of the Korean intertidal mud-creeper Batillaria attramentaria.</title>
        <authorList>
            <person name="Patra A.K."/>
            <person name="Ho P.T."/>
            <person name="Jun S."/>
            <person name="Lee S.J."/>
            <person name="Kim Y."/>
            <person name="Won Y.J."/>
        </authorList>
    </citation>
    <scope>NUCLEOTIDE SEQUENCE [LARGE SCALE GENOMIC DNA]</scope>
    <source>
        <strain evidence="2">Wonlab-2016</strain>
    </source>
</reference>
<name>A0ABD0KR59_9CAEN</name>
<evidence type="ECO:0000313" key="3">
    <source>
        <dbReference type="Proteomes" id="UP001519460"/>
    </source>
</evidence>
<keyword evidence="3" id="KW-1185">Reference proteome</keyword>
<gene>
    <name evidence="2" type="ORF">BaRGS_00019059</name>
</gene>
<feature type="compositionally biased region" description="Basic and acidic residues" evidence="1">
    <location>
        <begin position="49"/>
        <end position="60"/>
    </location>
</feature>
<proteinExistence type="predicted"/>
<dbReference type="AlphaFoldDB" id="A0ABD0KR59"/>